<dbReference type="InterPro" id="IPR005149">
    <property type="entry name" value="Tscrpt_reg_PadR_N"/>
</dbReference>
<evidence type="ECO:0000259" key="1">
    <source>
        <dbReference type="Pfam" id="PF03551"/>
    </source>
</evidence>
<reference evidence="2 3" key="1">
    <citation type="submission" date="2018-01" db="EMBL/GenBank/DDBJ databases">
        <title>Bacillus asahii Genome sequencing and assembly.</title>
        <authorList>
            <person name="Jiang H."/>
            <person name="Feng Y."/>
            <person name="Zhao F."/>
            <person name="Lin X."/>
        </authorList>
    </citation>
    <scope>NUCLEOTIDE SEQUENCE [LARGE SCALE GENOMIC DNA]</scope>
    <source>
        <strain evidence="2 3">OM18</strain>
    </source>
</reference>
<gene>
    <name evidence="2" type="primary">padR</name>
    <name evidence="2" type="ORF">BAOM_0532</name>
</gene>
<dbReference type="AlphaFoldDB" id="A0A3T0KLL0"/>
<accession>A0A3T0KLL0</accession>
<dbReference type="InterPro" id="IPR036390">
    <property type="entry name" value="WH_DNA-bd_sf"/>
</dbReference>
<proteinExistence type="predicted"/>
<sequence length="121" mass="13996">MNSTKGFKERGGEIVNVQFKKGVLELCVLVLVDKKDCYGYELVQKISDQIEISEGSVYPLLRRLTKEEYFTTYLKESTEGPPRKYYALTDKGRNYLHELLAEWVQFSNGVNQLIKEGVNHE</sequence>
<dbReference type="PANTHER" id="PTHR33169:SF24">
    <property type="entry name" value="TRANSCRIPTIONAL REGULATOR, PADR FAMILY"/>
    <property type="match status" value="1"/>
</dbReference>
<organism evidence="2 3">
    <name type="scientific">Peribacillus asahii</name>
    <dbReference type="NCBI Taxonomy" id="228899"/>
    <lineage>
        <taxon>Bacteria</taxon>
        <taxon>Bacillati</taxon>
        <taxon>Bacillota</taxon>
        <taxon>Bacilli</taxon>
        <taxon>Bacillales</taxon>
        <taxon>Bacillaceae</taxon>
        <taxon>Peribacillus</taxon>
    </lineage>
</organism>
<evidence type="ECO:0000313" key="3">
    <source>
        <dbReference type="Proteomes" id="UP000283095"/>
    </source>
</evidence>
<evidence type="ECO:0000313" key="2">
    <source>
        <dbReference type="EMBL" id="AZV41188.1"/>
    </source>
</evidence>
<feature type="domain" description="Transcription regulator PadR N-terminal" evidence="1">
    <location>
        <begin position="28"/>
        <end position="98"/>
    </location>
</feature>
<dbReference type="Gene3D" id="1.10.10.10">
    <property type="entry name" value="Winged helix-like DNA-binding domain superfamily/Winged helix DNA-binding domain"/>
    <property type="match status" value="1"/>
</dbReference>
<dbReference type="SUPFAM" id="SSF46785">
    <property type="entry name" value="Winged helix' DNA-binding domain"/>
    <property type="match status" value="1"/>
</dbReference>
<dbReference type="PANTHER" id="PTHR33169">
    <property type="entry name" value="PADR-FAMILY TRANSCRIPTIONAL REGULATOR"/>
    <property type="match status" value="1"/>
</dbReference>
<dbReference type="Proteomes" id="UP000283095">
    <property type="component" value="Chromosome"/>
</dbReference>
<protein>
    <submittedName>
        <fullName evidence="2">PadR family transcriptional regulator</fullName>
    </submittedName>
</protein>
<dbReference type="InterPro" id="IPR052509">
    <property type="entry name" value="Metal_resp_DNA-bind_regulator"/>
</dbReference>
<dbReference type="Pfam" id="PF03551">
    <property type="entry name" value="PadR"/>
    <property type="match status" value="1"/>
</dbReference>
<dbReference type="InterPro" id="IPR036388">
    <property type="entry name" value="WH-like_DNA-bd_sf"/>
</dbReference>
<dbReference type="KEGG" id="pasa:BAOM_0532"/>
<dbReference type="EMBL" id="CP026095">
    <property type="protein sequence ID" value="AZV41188.1"/>
    <property type="molecule type" value="Genomic_DNA"/>
</dbReference>
<name>A0A3T0KLL0_9BACI</name>